<dbReference type="GO" id="GO:0008237">
    <property type="term" value="F:metallopeptidase activity"/>
    <property type="evidence" value="ECO:0007669"/>
    <property type="project" value="InterPro"/>
</dbReference>
<feature type="region of interest" description="Disordered" evidence="1">
    <location>
        <begin position="99"/>
        <end position="124"/>
    </location>
</feature>
<dbReference type="EMBL" id="FNBE01000005">
    <property type="protein sequence ID" value="SDF49361.1"/>
    <property type="molecule type" value="Genomic_DNA"/>
</dbReference>
<feature type="domain" description="Metalloprotease TldD/E C-terminal" evidence="2">
    <location>
        <begin position="227"/>
        <end position="454"/>
    </location>
</feature>
<evidence type="ECO:0000313" key="4">
    <source>
        <dbReference type="Proteomes" id="UP000198967"/>
    </source>
</evidence>
<evidence type="ECO:0000313" key="3">
    <source>
        <dbReference type="EMBL" id="SDF49361.1"/>
    </source>
</evidence>
<evidence type="ECO:0000259" key="2">
    <source>
        <dbReference type="Pfam" id="PF19289"/>
    </source>
</evidence>
<keyword evidence="3" id="KW-0645">Protease</keyword>
<dbReference type="InterPro" id="IPR045569">
    <property type="entry name" value="Metalloprtase-TldD/E_C"/>
</dbReference>
<sequence length="460" mass="49211">MSTTSTTTTLTPQEIVERTLAAGRHLLGCVVIVSETSEAVLRWANSTMTTNGSTLSSRVTVAALVDLPGGPAAGTVSLGEVVTDPARLVDLVAAAERSAREAGPAKDAAPLPEPSAEDPGWGEPGARTSIAVYADLAEGLAEVLAGPARQFGFADHSLTTSWLGTSTGVRRRWVQPTGSVELNAKSADSSAWVGAATRDYTDVDVRALAAEADRRLAWSSRKVSLEPGRYETLMPPSAVSDMLVYLGWSMEGRAAQEGHSAFTGRAAVGERLTDLPLTLYSDPAEPGLEYEPVVIAGGGTAVFDNGAPTRRVEWIREGEVHELQYTRAEAAEFGTAFTPAGDNMILTGGSSASIEEMVASTRRGLLLTCLWYIREVDPATLLLTGLTRDGVYLVEDGEVTAEVDHNFRFNYSPLDMLRRTTEVGATAPALPREWKDYFTRCRFPGVRIPDFRMSSVSLGR</sequence>
<dbReference type="PANTHER" id="PTHR43666:SF1">
    <property type="entry name" value="CONSERVED PROTEIN"/>
    <property type="match status" value="1"/>
</dbReference>
<keyword evidence="4" id="KW-1185">Reference proteome</keyword>
<evidence type="ECO:0000256" key="1">
    <source>
        <dbReference type="SAM" id="MobiDB-lite"/>
    </source>
</evidence>
<protein>
    <submittedName>
        <fullName evidence="3">Predicted Zn-dependent protease or its inactivated homolog</fullName>
    </submittedName>
</protein>
<keyword evidence="3" id="KW-0378">Hydrolase</keyword>
<dbReference type="Proteomes" id="UP000198967">
    <property type="component" value="Unassembled WGS sequence"/>
</dbReference>
<organism evidence="3 4">
    <name type="scientific">Pseudonocardia oroxyli</name>
    <dbReference type="NCBI Taxonomy" id="366584"/>
    <lineage>
        <taxon>Bacteria</taxon>
        <taxon>Bacillati</taxon>
        <taxon>Actinomycetota</taxon>
        <taxon>Actinomycetes</taxon>
        <taxon>Pseudonocardiales</taxon>
        <taxon>Pseudonocardiaceae</taxon>
        <taxon>Pseudonocardia</taxon>
    </lineage>
</organism>
<dbReference type="Pfam" id="PF19289">
    <property type="entry name" value="PmbA_TldD_3rd"/>
    <property type="match status" value="1"/>
</dbReference>
<dbReference type="Gene3D" id="3.30.2290.10">
    <property type="entry name" value="PmbA/TldD superfamily"/>
    <property type="match status" value="1"/>
</dbReference>
<gene>
    <name evidence="3" type="ORF">SAMN05216377_10597</name>
</gene>
<dbReference type="SUPFAM" id="SSF111283">
    <property type="entry name" value="Putative modulator of DNA gyrase, PmbA/TldD"/>
    <property type="match status" value="1"/>
</dbReference>
<name>A0A1G7LIT7_PSEOR</name>
<dbReference type="InterPro" id="IPR036059">
    <property type="entry name" value="TldD/PmbA_sf"/>
</dbReference>
<dbReference type="RefSeq" id="WP_218129766.1">
    <property type="nucleotide sequence ID" value="NZ_FNBE01000005.1"/>
</dbReference>
<dbReference type="InterPro" id="IPR035068">
    <property type="entry name" value="TldD/PmbA_N"/>
</dbReference>
<proteinExistence type="predicted"/>
<accession>A0A1G7LIT7</accession>
<dbReference type="AlphaFoldDB" id="A0A1G7LIT7"/>
<dbReference type="STRING" id="366584.SAMN05216377_10597"/>
<dbReference type="PANTHER" id="PTHR43666">
    <property type="entry name" value="TLDD PROTEIN"/>
    <property type="match status" value="1"/>
</dbReference>
<dbReference type="GO" id="GO:0006508">
    <property type="term" value="P:proteolysis"/>
    <property type="evidence" value="ECO:0007669"/>
    <property type="project" value="UniProtKB-KW"/>
</dbReference>
<reference evidence="3 4" key="1">
    <citation type="submission" date="2016-10" db="EMBL/GenBank/DDBJ databases">
        <authorList>
            <person name="de Groot N.N."/>
        </authorList>
    </citation>
    <scope>NUCLEOTIDE SEQUENCE [LARGE SCALE GENOMIC DNA]</scope>
    <source>
        <strain evidence="3 4">CGMCC 4.3143</strain>
    </source>
</reference>